<comment type="cofactor">
    <cofactor evidence="2 18">
        <name>NAD(+)</name>
        <dbReference type="ChEBI" id="CHEBI:57540"/>
    </cofactor>
</comment>
<protein>
    <recommendedName>
        <fullName evidence="8 18">3-dehydroquinate synthase</fullName>
        <shortName evidence="18">DHQS</shortName>
        <ecNumber evidence="7 18">4.2.3.4</ecNumber>
    </recommendedName>
</protein>
<evidence type="ECO:0000256" key="3">
    <source>
        <dbReference type="ARBA" id="ARBA00001947"/>
    </source>
</evidence>
<dbReference type="InterPro" id="IPR030960">
    <property type="entry name" value="DHQS/DOIS_N"/>
</dbReference>
<comment type="function">
    <text evidence="18">Catalyzes the conversion of 3-deoxy-D-arabino-heptulosonate 7-phosphate (DAHP) to dehydroquinate (DHQ).</text>
</comment>
<dbReference type="Pfam" id="PF24621">
    <property type="entry name" value="DHQS_C"/>
    <property type="match status" value="1"/>
</dbReference>
<evidence type="ECO:0000259" key="19">
    <source>
        <dbReference type="Pfam" id="PF01761"/>
    </source>
</evidence>
<sequence>MNTTVTVTTPSARYNVFVGSGLLAQLGTITREVNGGTRAFVITDSTVGPLYLKKVSDALTQAGYTVFSAAFEAGEKSKHFGTLSDLLESIAAAQLSRKDVIVALGGGVVGDIAGLCAALYLRGIDVVQVPTSLLAMVDSSVGGKTAVDLQAGKNLAGAFLQPQAVVADVDVLATIAPELFRDSTAEIIKHAVLADRAMFDRLMSKPLLGSDYNTQALIDIIVRNVQIKRDIVQADETEQGMRQTLNLGHTIGHAVEAASNFSLGHGSSVAIGLCCLVRGAAKLGWCDPYLLQPITQIIQAHGLPTNTDVDHATLFEYATHDKKRLAQSVNLIVPTTIGAVEIKPISLTQLQDLIDAGCGKAGCSK</sequence>
<keyword evidence="9 18" id="KW-0963">Cytoplasm</keyword>
<evidence type="ECO:0000256" key="14">
    <source>
        <dbReference type="ARBA" id="ARBA00023027"/>
    </source>
</evidence>
<keyword evidence="17 18" id="KW-0170">Cobalt</keyword>
<comment type="catalytic activity">
    <reaction evidence="1 18">
        <text>7-phospho-2-dehydro-3-deoxy-D-arabino-heptonate = 3-dehydroquinate + phosphate</text>
        <dbReference type="Rhea" id="RHEA:21968"/>
        <dbReference type="ChEBI" id="CHEBI:32364"/>
        <dbReference type="ChEBI" id="CHEBI:43474"/>
        <dbReference type="ChEBI" id="CHEBI:58394"/>
        <dbReference type="EC" id="4.2.3.4"/>
    </reaction>
</comment>
<dbReference type="GO" id="GO:0009423">
    <property type="term" value="P:chorismate biosynthetic process"/>
    <property type="evidence" value="ECO:0007669"/>
    <property type="project" value="UniProtKB-UniRule"/>
</dbReference>
<proteinExistence type="inferred from homology"/>
<organism evidence="21 22">
    <name type="scientific">Atopobium minutum</name>
    <dbReference type="NCBI Taxonomy" id="1381"/>
    <lineage>
        <taxon>Bacteria</taxon>
        <taxon>Bacillati</taxon>
        <taxon>Actinomycetota</taxon>
        <taxon>Coriobacteriia</taxon>
        <taxon>Coriobacteriales</taxon>
        <taxon>Atopobiaceae</taxon>
        <taxon>Atopobium</taxon>
    </lineage>
</organism>
<evidence type="ECO:0000259" key="20">
    <source>
        <dbReference type="Pfam" id="PF24621"/>
    </source>
</evidence>
<evidence type="ECO:0000256" key="9">
    <source>
        <dbReference type="ARBA" id="ARBA00022490"/>
    </source>
</evidence>
<dbReference type="GO" id="GO:0003856">
    <property type="term" value="F:3-dehydroquinate synthase activity"/>
    <property type="evidence" value="ECO:0007669"/>
    <property type="project" value="UniProtKB-UniRule"/>
</dbReference>
<dbReference type="InterPro" id="IPR056179">
    <property type="entry name" value="DHQS_C"/>
</dbReference>
<feature type="binding site" evidence="18">
    <location>
        <position position="144"/>
    </location>
    <ligand>
        <name>NAD(+)</name>
        <dbReference type="ChEBI" id="CHEBI:57540"/>
    </ligand>
</feature>
<evidence type="ECO:0000256" key="17">
    <source>
        <dbReference type="ARBA" id="ARBA00023285"/>
    </source>
</evidence>
<gene>
    <name evidence="18" type="primary">aroB</name>
    <name evidence="21" type="ORF">SAMN04489746_0059</name>
</gene>
<evidence type="ECO:0000256" key="1">
    <source>
        <dbReference type="ARBA" id="ARBA00001393"/>
    </source>
</evidence>
<dbReference type="Gene3D" id="1.20.1090.10">
    <property type="entry name" value="Dehydroquinate synthase-like - alpha domain"/>
    <property type="match status" value="1"/>
</dbReference>
<evidence type="ECO:0000256" key="13">
    <source>
        <dbReference type="ARBA" id="ARBA00022833"/>
    </source>
</evidence>
<keyword evidence="10 18" id="KW-0028">Amino-acid biosynthesis</keyword>
<evidence type="ECO:0000256" key="2">
    <source>
        <dbReference type="ARBA" id="ARBA00001911"/>
    </source>
</evidence>
<evidence type="ECO:0000313" key="21">
    <source>
        <dbReference type="EMBL" id="SEB39531.1"/>
    </source>
</evidence>
<feature type="binding site" evidence="18">
    <location>
        <position position="249"/>
    </location>
    <ligand>
        <name>Zn(2+)</name>
        <dbReference type="ChEBI" id="CHEBI:29105"/>
    </ligand>
</feature>
<feature type="domain" description="3-dehydroquinate synthase C-terminal" evidence="20">
    <location>
        <begin position="184"/>
        <end position="323"/>
    </location>
</feature>
<dbReference type="SUPFAM" id="SSF56796">
    <property type="entry name" value="Dehydroquinate synthase-like"/>
    <property type="match status" value="1"/>
</dbReference>
<feature type="binding site" evidence="18">
    <location>
        <position position="186"/>
    </location>
    <ligand>
        <name>Zn(2+)</name>
        <dbReference type="ChEBI" id="CHEBI:29105"/>
    </ligand>
</feature>
<evidence type="ECO:0000256" key="5">
    <source>
        <dbReference type="ARBA" id="ARBA00004661"/>
    </source>
</evidence>
<dbReference type="GO" id="GO:0046872">
    <property type="term" value="F:metal ion binding"/>
    <property type="evidence" value="ECO:0007669"/>
    <property type="project" value="UniProtKB-KW"/>
</dbReference>
<dbReference type="FunFam" id="3.40.50.1970:FF:000007">
    <property type="entry name" value="Pentafunctional AROM polypeptide"/>
    <property type="match status" value="1"/>
</dbReference>
<dbReference type="EC" id="4.2.3.4" evidence="7 18"/>
<evidence type="ECO:0000313" key="22">
    <source>
        <dbReference type="Proteomes" id="UP000183687"/>
    </source>
</evidence>
<evidence type="ECO:0000256" key="7">
    <source>
        <dbReference type="ARBA" id="ARBA00013031"/>
    </source>
</evidence>
<evidence type="ECO:0000256" key="18">
    <source>
        <dbReference type="HAMAP-Rule" id="MF_00110"/>
    </source>
</evidence>
<dbReference type="EMBL" id="FNSH01000001">
    <property type="protein sequence ID" value="SEB39531.1"/>
    <property type="molecule type" value="Genomic_DNA"/>
</dbReference>
<name>A0AB38A4D8_9ACTN</name>
<feature type="binding site" evidence="18">
    <location>
        <position position="153"/>
    </location>
    <ligand>
        <name>NAD(+)</name>
        <dbReference type="ChEBI" id="CHEBI:57540"/>
    </ligand>
</feature>
<dbReference type="HAMAP" id="MF_00110">
    <property type="entry name" value="DHQ_synthase"/>
    <property type="match status" value="1"/>
</dbReference>
<feature type="binding site" evidence="18">
    <location>
        <begin position="107"/>
        <end position="111"/>
    </location>
    <ligand>
        <name>NAD(+)</name>
        <dbReference type="ChEBI" id="CHEBI:57540"/>
    </ligand>
</feature>
<keyword evidence="12 18" id="KW-0547">Nucleotide-binding</keyword>
<dbReference type="InterPro" id="IPR050071">
    <property type="entry name" value="Dehydroquinate_synthase"/>
</dbReference>
<comment type="subcellular location">
    <subcellularLocation>
        <location evidence="4 18">Cytoplasm</location>
    </subcellularLocation>
</comment>
<evidence type="ECO:0000256" key="8">
    <source>
        <dbReference type="ARBA" id="ARBA00017684"/>
    </source>
</evidence>
<evidence type="ECO:0000256" key="4">
    <source>
        <dbReference type="ARBA" id="ARBA00004496"/>
    </source>
</evidence>
<comment type="caution">
    <text evidence="18">Lacks conserved residue(s) required for the propagation of feature annotation.</text>
</comment>
<keyword evidence="16 18" id="KW-0456">Lyase</keyword>
<feature type="binding site" evidence="18">
    <location>
        <begin position="131"/>
        <end position="132"/>
    </location>
    <ligand>
        <name>NAD(+)</name>
        <dbReference type="ChEBI" id="CHEBI:57540"/>
    </ligand>
</feature>
<dbReference type="Pfam" id="PF01761">
    <property type="entry name" value="DHQ_synthase"/>
    <property type="match status" value="1"/>
</dbReference>
<keyword evidence="14 18" id="KW-0520">NAD</keyword>
<evidence type="ECO:0000256" key="16">
    <source>
        <dbReference type="ARBA" id="ARBA00023239"/>
    </source>
</evidence>
<keyword evidence="15 18" id="KW-0057">Aromatic amino acid biosynthesis</keyword>
<dbReference type="CDD" id="cd08195">
    <property type="entry name" value="DHQS"/>
    <property type="match status" value="1"/>
</dbReference>
<accession>A0AB38A4D8</accession>
<evidence type="ECO:0000256" key="15">
    <source>
        <dbReference type="ARBA" id="ARBA00023141"/>
    </source>
</evidence>
<evidence type="ECO:0000256" key="10">
    <source>
        <dbReference type="ARBA" id="ARBA00022605"/>
    </source>
</evidence>
<feature type="domain" description="3-dehydroquinate synthase N-terminal" evidence="19">
    <location>
        <begin position="70"/>
        <end position="180"/>
    </location>
</feature>
<evidence type="ECO:0000256" key="11">
    <source>
        <dbReference type="ARBA" id="ARBA00022723"/>
    </source>
</evidence>
<comment type="caution">
    <text evidence="21">The sequence shown here is derived from an EMBL/GenBank/DDBJ whole genome shotgun (WGS) entry which is preliminary data.</text>
</comment>
<dbReference type="GO" id="GO:0008652">
    <property type="term" value="P:amino acid biosynthetic process"/>
    <property type="evidence" value="ECO:0007669"/>
    <property type="project" value="UniProtKB-KW"/>
</dbReference>
<comment type="pathway">
    <text evidence="5 18">Metabolic intermediate biosynthesis; chorismate biosynthesis; chorismate from D-erythrose 4-phosphate and phosphoenolpyruvate: step 2/7.</text>
</comment>
<comment type="similarity">
    <text evidence="6 18">Belongs to the sugar phosphate cyclases superfamily. Dehydroquinate synthase family.</text>
</comment>
<dbReference type="InterPro" id="IPR016037">
    <property type="entry name" value="DHQ_synth_AroB"/>
</dbReference>
<dbReference type="GO" id="GO:0005737">
    <property type="term" value="C:cytoplasm"/>
    <property type="evidence" value="ECO:0007669"/>
    <property type="project" value="UniProtKB-SubCell"/>
</dbReference>
<dbReference type="GO" id="GO:0000166">
    <property type="term" value="F:nucleotide binding"/>
    <property type="evidence" value="ECO:0007669"/>
    <property type="project" value="UniProtKB-KW"/>
</dbReference>
<evidence type="ECO:0000256" key="6">
    <source>
        <dbReference type="ARBA" id="ARBA00005412"/>
    </source>
</evidence>
<dbReference type="PANTHER" id="PTHR43622:SF7">
    <property type="entry name" value="3-DEHYDROQUINATE SYNTHASE, CHLOROPLASTIC"/>
    <property type="match status" value="1"/>
</dbReference>
<evidence type="ECO:0000256" key="12">
    <source>
        <dbReference type="ARBA" id="ARBA00022741"/>
    </source>
</evidence>
<dbReference type="PANTHER" id="PTHR43622">
    <property type="entry name" value="3-DEHYDROQUINATE SYNTHASE"/>
    <property type="match status" value="1"/>
</dbReference>
<dbReference type="PIRSF" id="PIRSF001455">
    <property type="entry name" value="DHQ_synth"/>
    <property type="match status" value="1"/>
</dbReference>
<comment type="cofactor">
    <cofactor evidence="3">
        <name>Zn(2+)</name>
        <dbReference type="ChEBI" id="CHEBI:29105"/>
    </cofactor>
</comment>
<dbReference type="InterPro" id="IPR030963">
    <property type="entry name" value="DHQ_synth_fam"/>
</dbReference>
<keyword evidence="11 18" id="KW-0479">Metal-binding</keyword>
<dbReference type="GO" id="GO:0009073">
    <property type="term" value="P:aromatic amino acid family biosynthetic process"/>
    <property type="evidence" value="ECO:0007669"/>
    <property type="project" value="UniProtKB-KW"/>
</dbReference>
<dbReference type="AlphaFoldDB" id="A0AB38A4D8"/>
<comment type="cofactor">
    <cofactor evidence="18">
        <name>Co(2+)</name>
        <dbReference type="ChEBI" id="CHEBI:48828"/>
    </cofactor>
    <cofactor evidence="18">
        <name>Zn(2+)</name>
        <dbReference type="ChEBI" id="CHEBI:29105"/>
    </cofactor>
    <text evidence="18">Binds 1 divalent metal cation per subunit. Can use either Co(2+) or Zn(2+).</text>
</comment>
<keyword evidence="13 18" id="KW-0862">Zinc</keyword>
<dbReference type="Proteomes" id="UP000183687">
    <property type="component" value="Unassembled WGS sequence"/>
</dbReference>
<feature type="binding site" evidence="18">
    <location>
        <position position="265"/>
    </location>
    <ligand>
        <name>Zn(2+)</name>
        <dbReference type="ChEBI" id="CHEBI:29105"/>
    </ligand>
</feature>
<dbReference type="RefSeq" id="WP_002563754.1">
    <property type="nucleotide sequence ID" value="NZ_CALJSN010000005.1"/>
</dbReference>
<dbReference type="Gene3D" id="3.40.50.1970">
    <property type="match status" value="1"/>
</dbReference>
<reference evidence="21 22" key="1">
    <citation type="submission" date="2016-10" db="EMBL/GenBank/DDBJ databases">
        <authorList>
            <person name="Varghese N."/>
            <person name="Submissions S."/>
        </authorList>
    </citation>
    <scope>NUCLEOTIDE SEQUENCE [LARGE SCALE GENOMIC DNA]</scope>
    <source>
        <strain evidence="21 22">DSM 20586</strain>
    </source>
</reference>
<dbReference type="NCBIfam" id="TIGR01357">
    <property type="entry name" value="aroB"/>
    <property type="match status" value="1"/>
</dbReference>